<gene>
    <name evidence="1" type="ORF">DES40_1302</name>
</gene>
<keyword evidence="2" id="KW-1185">Reference proteome</keyword>
<dbReference type="EMBL" id="RBII01000001">
    <property type="protein sequence ID" value="RKQ71966.1"/>
    <property type="molecule type" value="Genomic_DNA"/>
</dbReference>
<proteinExistence type="predicted"/>
<dbReference type="InParanoid" id="A0A420WM37"/>
<protein>
    <submittedName>
        <fullName evidence="1">Uncharacterized protein</fullName>
    </submittedName>
</protein>
<comment type="caution">
    <text evidence="1">The sequence shown here is derived from an EMBL/GenBank/DDBJ whole genome shotgun (WGS) entry which is preliminary data.</text>
</comment>
<organism evidence="1 2">
    <name type="scientific">Litorimonas taeanensis</name>
    <dbReference type="NCBI Taxonomy" id="568099"/>
    <lineage>
        <taxon>Bacteria</taxon>
        <taxon>Pseudomonadati</taxon>
        <taxon>Pseudomonadota</taxon>
        <taxon>Alphaproteobacteria</taxon>
        <taxon>Maricaulales</taxon>
        <taxon>Robiginitomaculaceae</taxon>
    </lineage>
</organism>
<reference evidence="1 2" key="1">
    <citation type="submission" date="2018-10" db="EMBL/GenBank/DDBJ databases">
        <title>Genomic Encyclopedia of Type Strains, Phase IV (KMG-IV): sequencing the most valuable type-strain genomes for metagenomic binning, comparative biology and taxonomic classification.</title>
        <authorList>
            <person name="Goeker M."/>
        </authorList>
    </citation>
    <scope>NUCLEOTIDE SEQUENCE [LARGE SCALE GENOMIC DNA]</scope>
    <source>
        <strain evidence="1 2">DSM 22008</strain>
    </source>
</reference>
<evidence type="ECO:0000313" key="2">
    <source>
        <dbReference type="Proteomes" id="UP000282211"/>
    </source>
</evidence>
<evidence type="ECO:0000313" key="1">
    <source>
        <dbReference type="EMBL" id="RKQ71966.1"/>
    </source>
</evidence>
<accession>A0A420WM37</accession>
<dbReference type="AlphaFoldDB" id="A0A420WM37"/>
<dbReference type="Proteomes" id="UP000282211">
    <property type="component" value="Unassembled WGS sequence"/>
</dbReference>
<name>A0A420WM37_9PROT</name>
<sequence>MTLHQTIRGTLKYTSKKPERMDKERGREYFTLTKQSDGLSVLHAHCEIDDEPDVIRDITASFDTRTMRPHDGSVRLTIGGHFEGSAWFNFDDTGCDLEVFNKSLGRKSERLDYDRPAPWFGNHAIINDGFLSRYFPLDAKPGKVTLHNVIMSSPDHRGATGPEIFPLSFGLVYVGNEQVSVEAGIFDARKFQVVDTAEGLPEEHPPYEMWCTNDEDGLFLKGGVGGYMQTHYELTELFR</sequence>
<dbReference type="OrthoDB" id="3777295at2"/>